<dbReference type="AlphaFoldDB" id="A0A2R5GD38"/>
<dbReference type="InParanoid" id="A0A2R5GD38"/>
<keyword evidence="2" id="KW-1185">Reference proteome</keyword>
<dbReference type="EMBL" id="BEYU01000033">
    <property type="protein sequence ID" value="GBG27638.1"/>
    <property type="molecule type" value="Genomic_DNA"/>
</dbReference>
<accession>A0A2R5GD38</accession>
<sequence>MDALQKVRIRTKDPITGEENVKELRKVPTDSHVTAERLVNIVGDAVWKWARAQNDHAQKPRGILERAWEQIDRISVNTSGCKMWKNANKPGFPYRPLCYSQTTQTCTLGNTPNKISRLELHEGLREVLGLKFAWCHVDMLIRTMNQRAMPTGKNASIQSIARETFIGALWPRVSKLAFDHCLEFGNVNAHTIQSVLTLQDEREECDSRTKRDFHVEFESKWGEDADVLNDLESKTSIIYASDL</sequence>
<protein>
    <submittedName>
        <fullName evidence="1">Uncharacterized protein</fullName>
    </submittedName>
</protein>
<proteinExistence type="predicted"/>
<evidence type="ECO:0000313" key="1">
    <source>
        <dbReference type="EMBL" id="GBG27638.1"/>
    </source>
</evidence>
<organism evidence="1 2">
    <name type="scientific">Hondaea fermentalgiana</name>
    <dbReference type="NCBI Taxonomy" id="2315210"/>
    <lineage>
        <taxon>Eukaryota</taxon>
        <taxon>Sar</taxon>
        <taxon>Stramenopiles</taxon>
        <taxon>Bigyra</taxon>
        <taxon>Labyrinthulomycetes</taxon>
        <taxon>Thraustochytrida</taxon>
        <taxon>Thraustochytriidae</taxon>
        <taxon>Hondaea</taxon>
    </lineage>
</organism>
<comment type="caution">
    <text evidence="1">The sequence shown here is derived from an EMBL/GenBank/DDBJ whole genome shotgun (WGS) entry which is preliminary data.</text>
</comment>
<dbReference type="Proteomes" id="UP000241890">
    <property type="component" value="Unassembled WGS sequence"/>
</dbReference>
<evidence type="ECO:0000313" key="2">
    <source>
        <dbReference type="Proteomes" id="UP000241890"/>
    </source>
</evidence>
<name>A0A2R5GD38_9STRA</name>
<gene>
    <name evidence="1" type="ORF">FCC1311_038612</name>
</gene>
<reference evidence="1 2" key="1">
    <citation type="submission" date="2017-12" db="EMBL/GenBank/DDBJ databases">
        <title>Sequencing, de novo assembly and annotation of complete genome of a new Thraustochytrid species, strain FCC1311.</title>
        <authorList>
            <person name="Sedici K."/>
            <person name="Godart F."/>
            <person name="Aiese Cigliano R."/>
            <person name="Sanseverino W."/>
            <person name="Barakat M."/>
            <person name="Ortet P."/>
            <person name="Marechal E."/>
            <person name="Cagnac O."/>
            <person name="Amato A."/>
        </authorList>
    </citation>
    <scope>NUCLEOTIDE SEQUENCE [LARGE SCALE GENOMIC DNA]</scope>
</reference>